<reference evidence="12" key="1">
    <citation type="journal article" date="2019" name="Int. J. Syst. Evol. Microbiol.">
        <title>The Global Catalogue of Microorganisms (GCM) 10K type strain sequencing project: providing services to taxonomists for standard genome sequencing and annotation.</title>
        <authorList>
            <consortium name="The Broad Institute Genomics Platform"/>
            <consortium name="The Broad Institute Genome Sequencing Center for Infectious Disease"/>
            <person name="Wu L."/>
            <person name="Ma J."/>
        </authorList>
    </citation>
    <scope>NUCLEOTIDE SEQUENCE [LARGE SCALE GENOMIC DNA]</scope>
    <source>
        <strain evidence="12">TBRC 1826</strain>
    </source>
</reference>
<comment type="pathway">
    <text evidence="1 8">Lipid metabolism; fatty acid biosynthesis.</text>
</comment>
<dbReference type="InterPro" id="IPR000089">
    <property type="entry name" value="Biotin_lipoyl"/>
</dbReference>
<keyword evidence="12" id="KW-1185">Reference proteome</keyword>
<dbReference type="SUPFAM" id="SSF51230">
    <property type="entry name" value="Single hybrid motif"/>
    <property type="match status" value="1"/>
</dbReference>
<evidence type="ECO:0000256" key="1">
    <source>
        <dbReference type="ARBA" id="ARBA00005194"/>
    </source>
</evidence>
<evidence type="ECO:0000256" key="6">
    <source>
        <dbReference type="ARBA" id="ARBA00023160"/>
    </source>
</evidence>
<evidence type="ECO:0000256" key="8">
    <source>
        <dbReference type="RuleBase" id="RU364072"/>
    </source>
</evidence>
<dbReference type="InterPro" id="IPR011053">
    <property type="entry name" value="Single_hybrid_motif"/>
</dbReference>
<feature type="compositionally biased region" description="Low complexity" evidence="9">
    <location>
        <begin position="62"/>
        <end position="73"/>
    </location>
</feature>
<keyword evidence="3 8" id="KW-0444">Lipid biosynthesis</keyword>
<evidence type="ECO:0000256" key="5">
    <source>
        <dbReference type="ARBA" id="ARBA00023098"/>
    </source>
</evidence>
<dbReference type="EMBL" id="JBHSBH010000010">
    <property type="protein sequence ID" value="MFC3997679.1"/>
    <property type="molecule type" value="Genomic_DNA"/>
</dbReference>
<accession>A0ABV8FQP1</accession>
<proteinExistence type="predicted"/>
<evidence type="ECO:0000256" key="2">
    <source>
        <dbReference type="ARBA" id="ARBA00017562"/>
    </source>
</evidence>
<evidence type="ECO:0000256" key="7">
    <source>
        <dbReference type="ARBA" id="ARBA00023267"/>
    </source>
</evidence>
<evidence type="ECO:0000313" key="11">
    <source>
        <dbReference type="EMBL" id="MFC3997679.1"/>
    </source>
</evidence>
<dbReference type="Gene3D" id="2.40.50.100">
    <property type="match status" value="1"/>
</dbReference>
<feature type="region of interest" description="Disordered" evidence="9">
    <location>
        <begin position="26"/>
        <end position="45"/>
    </location>
</feature>
<evidence type="ECO:0000256" key="3">
    <source>
        <dbReference type="ARBA" id="ARBA00022516"/>
    </source>
</evidence>
<dbReference type="InterPro" id="IPR001249">
    <property type="entry name" value="AcCoA_biotinCC"/>
</dbReference>
<evidence type="ECO:0000256" key="4">
    <source>
        <dbReference type="ARBA" id="ARBA00022832"/>
    </source>
</evidence>
<dbReference type="PANTHER" id="PTHR45266">
    <property type="entry name" value="OXALOACETATE DECARBOXYLASE ALPHA CHAIN"/>
    <property type="match status" value="1"/>
</dbReference>
<dbReference type="InterPro" id="IPR050709">
    <property type="entry name" value="Biotin_Carboxyl_Carrier/Decarb"/>
</dbReference>
<dbReference type="Proteomes" id="UP001595847">
    <property type="component" value="Unassembled WGS sequence"/>
</dbReference>
<dbReference type="InterPro" id="IPR001882">
    <property type="entry name" value="Biotin_BS"/>
</dbReference>
<evidence type="ECO:0000256" key="9">
    <source>
        <dbReference type="SAM" id="MobiDB-lite"/>
    </source>
</evidence>
<dbReference type="Pfam" id="PF00364">
    <property type="entry name" value="Biotin_lipoyl"/>
    <property type="match status" value="1"/>
</dbReference>
<keyword evidence="4 8" id="KW-0276">Fatty acid metabolism</keyword>
<dbReference type="PANTHER" id="PTHR45266:SF3">
    <property type="entry name" value="OXALOACETATE DECARBOXYLASE ALPHA CHAIN"/>
    <property type="match status" value="1"/>
</dbReference>
<organism evidence="11 12">
    <name type="scientific">Nocardiopsis sediminis</name>
    <dbReference type="NCBI Taxonomy" id="1778267"/>
    <lineage>
        <taxon>Bacteria</taxon>
        <taxon>Bacillati</taxon>
        <taxon>Actinomycetota</taxon>
        <taxon>Actinomycetes</taxon>
        <taxon>Streptosporangiales</taxon>
        <taxon>Nocardiopsidaceae</taxon>
        <taxon>Nocardiopsis</taxon>
    </lineage>
</organism>
<keyword evidence="5 8" id="KW-0443">Lipid metabolism</keyword>
<evidence type="ECO:0000313" key="12">
    <source>
        <dbReference type="Proteomes" id="UP001595847"/>
    </source>
</evidence>
<feature type="region of interest" description="Disordered" evidence="9">
    <location>
        <begin position="51"/>
        <end position="84"/>
    </location>
</feature>
<sequence>MTETPTDDTPPHTQAATDLREICRQAGELTRTAAGPPQRISIRSGELHVELEWPRPASAGDTPSEAAPAGSAAPTPPAGRGDDARTYVLAPMVGTFYHAREPGAAPFIRPGDLVEPGRQVGILEAMKLMNAIEAGTSGRVEEILVPDGTPVEYGRPLVALTPDRDRN</sequence>
<dbReference type="PROSITE" id="PS00188">
    <property type="entry name" value="BIOTIN"/>
    <property type="match status" value="1"/>
</dbReference>
<name>A0ABV8FQP1_9ACTN</name>
<dbReference type="RefSeq" id="WP_378534815.1">
    <property type="nucleotide sequence ID" value="NZ_JBHSBH010000010.1"/>
</dbReference>
<dbReference type="CDD" id="cd06850">
    <property type="entry name" value="biotinyl_domain"/>
    <property type="match status" value="1"/>
</dbReference>
<feature type="domain" description="Lipoyl-binding" evidence="10">
    <location>
        <begin position="85"/>
        <end position="161"/>
    </location>
</feature>
<comment type="function">
    <text evidence="8">This protein is a component of the acetyl coenzyme A carboxylase complex; first, biotin carboxylase catalyzes the carboxylation of the carrier protein and then the transcarboxylase transfers the carboxyl group to form malonyl-CoA.</text>
</comment>
<evidence type="ECO:0000259" key="10">
    <source>
        <dbReference type="PROSITE" id="PS50968"/>
    </source>
</evidence>
<keyword evidence="7 8" id="KW-0092">Biotin</keyword>
<comment type="caution">
    <text evidence="11">The sequence shown here is derived from an EMBL/GenBank/DDBJ whole genome shotgun (WGS) entry which is preliminary data.</text>
</comment>
<protein>
    <recommendedName>
        <fullName evidence="2 8">Biotin carboxyl carrier protein of acetyl-CoA carboxylase</fullName>
    </recommendedName>
</protein>
<gene>
    <name evidence="11" type="ORF">ACFOVU_17225</name>
</gene>
<dbReference type="PRINTS" id="PR01071">
    <property type="entry name" value="ACOABIOTINCC"/>
</dbReference>
<keyword evidence="6 8" id="KW-0275">Fatty acid biosynthesis</keyword>
<dbReference type="PROSITE" id="PS50968">
    <property type="entry name" value="BIOTINYL_LIPOYL"/>
    <property type="match status" value="1"/>
</dbReference>